<dbReference type="Proteomes" id="UP000182045">
    <property type="component" value="Unassembled WGS sequence"/>
</dbReference>
<dbReference type="STRING" id="1666912.Ga0058931_0807"/>
<accession>A0A0P7YR94</accession>
<dbReference type="EMBL" id="LJSG01000011">
    <property type="protein sequence ID" value="KPP92826.1"/>
    <property type="molecule type" value="Genomic_DNA"/>
</dbReference>
<reference evidence="1 4" key="2">
    <citation type="submission" date="2016-01" db="EMBL/GenBank/DDBJ databases">
        <authorList>
            <person name="Varghese N."/>
        </authorList>
    </citation>
    <scope>NUCLEOTIDE SEQUENCE [LARGE SCALE GENOMIC DNA]</scope>
    <source>
        <strain evidence="1 4">HL-91</strain>
    </source>
</reference>
<dbReference type="OrthoDB" id="5918880at2"/>
<proteinExistence type="predicted"/>
<organism evidence="2 3">
    <name type="scientific">Roseibaca calidilacus</name>
    <dbReference type="NCBI Taxonomy" id="1666912"/>
    <lineage>
        <taxon>Bacteria</taxon>
        <taxon>Pseudomonadati</taxon>
        <taxon>Pseudomonadota</taxon>
        <taxon>Alphaproteobacteria</taxon>
        <taxon>Rhodobacterales</taxon>
        <taxon>Paracoccaceae</taxon>
        <taxon>Roseinatronobacter</taxon>
    </lineage>
</organism>
<name>A0A0P7YR94_9RHOB</name>
<comment type="caution">
    <text evidence="2">The sequence shown here is derived from an EMBL/GenBank/DDBJ whole genome shotgun (WGS) entry which is preliminary data.</text>
</comment>
<keyword evidence="4" id="KW-1185">Reference proteome</keyword>
<protein>
    <recommendedName>
        <fullName evidence="5">3-dehydroquinate dehydratase</fullName>
    </recommendedName>
</protein>
<dbReference type="InterPro" id="IPR018912">
    <property type="entry name" value="DUF2478"/>
</dbReference>
<evidence type="ECO:0000313" key="3">
    <source>
        <dbReference type="Proteomes" id="UP000050413"/>
    </source>
</evidence>
<reference evidence="2 3" key="1">
    <citation type="submission" date="2015-09" db="EMBL/GenBank/DDBJ databases">
        <title>Identification and resolution of microdiversity through metagenomic sequencing of parallel consortia.</title>
        <authorList>
            <person name="Nelson W.C."/>
            <person name="Romine M.F."/>
            <person name="Lindemann S.R."/>
        </authorList>
    </citation>
    <scope>NUCLEOTIDE SEQUENCE [LARGE SCALE GENOMIC DNA]</scope>
    <source>
        <strain evidence="2">HL-91</strain>
    </source>
</reference>
<evidence type="ECO:0000313" key="4">
    <source>
        <dbReference type="Proteomes" id="UP000182045"/>
    </source>
</evidence>
<dbReference type="PATRIC" id="fig|1666912.4.peg.2294"/>
<dbReference type="AlphaFoldDB" id="A0A0P7YR94"/>
<evidence type="ECO:0000313" key="1">
    <source>
        <dbReference type="EMBL" id="CUX80102.1"/>
    </source>
</evidence>
<evidence type="ECO:0008006" key="5">
    <source>
        <dbReference type="Google" id="ProtNLM"/>
    </source>
</evidence>
<gene>
    <name evidence="1" type="ORF">Ga0058931_0807</name>
    <name evidence="2" type="ORF">HLUCCA05_10555</name>
</gene>
<dbReference type="Pfam" id="PF10649">
    <property type="entry name" value="DUF2478"/>
    <property type="match status" value="1"/>
</dbReference>
<dbReference type="Proteomes" id="UP000050413">
    <property type="component" value="Unassembled WGS sequence"/>
</dbReference>
<evidence type="ECO:0000313" key="2">
    <source>
        <dbReference type="EMBL" id="KPP92826.1"/>
    </source>
</evidence>
<dbReference type="RefSeq" id="WP_072245113.1">
    <property type="nucleotide sequence ID" value="NZ_FBYC01000004.1"/>
</dbReference>
<sequence length="172" mass="18416">MFAFFTAPGRGAGDALLAEVADMLTARGVRVRGVVQCNFEYDPARRCHMDLRILGSDHLVRISQERGIHAKGCRLDTQGLAEAVFHVDSGLAAGETDLVIVNKFGKQECDGEGFRDVIARALLEDIPVLTSCGPGHRAGLLEFSGGLATELPADAAQIVDWCVEQAALARQP</sequence>
<dbReference type="EMBL" id="FBYC01000004">
    <property type="protein sequence ID" value="CUX80102.1"/>
    <property type="molecule type" value="Genomic_DNA"/>
</dbReference>